<name>A0A7Y9IXR9_9BURK</name>
<dbReference type="GO" id="GO:0047121">
    <property type="term" value="F:isoquinoline 1-oxidoreductase activity"/>
    <property type="evidence" value="ECO:0007669"/>
    <property type="project" value="UniProtKB-EC"/>
</dbReference>
<evidence type="ECO:0000313" key="3">
    <source>
        <dbReference type="Proteomes" id="UP000542125"/>
    </source>
</evidence>
<evidence type="ECO:0000259" key="1">
    <source>
        <dbReference type="SMART" id="SM01008"/>
    </source>
</evidence>
<dbReference type="Proteomes" id="UP000542125">
    <property type="component" value="Unassembled WGS sequence"/>
</dbReference>
<dbReference type="Pfam" id="PF20256">
    <property type="entry name" value="MoCoBD_2"/>
    <property type="match status" value="2"/>
</dbReference>
<keyword evidence="3" id="KW-1185">Reference proteome</keyword>
<keyword evidence="2" id="KW-0560">Oxidoreductase</keyword>
<dbReference type="AlphaFoldDB" id="A0A7Y9IXR9"/>
<dbReference type="PANTHER" id="PTHR47495">
    <property type="entry name" value="ALDEHYDE DEHYDROGENASE"/>
    <property type="match status" value="1"/>
</dbReference>
<dbReference type="PANTHER" id="PTHR47495:SF2">
    <property type="entry name" value="ALDEHYDE DEHYDROGENASE"/>
    <property type="match status" value="1"/>
</dbReference>
<dbReference type="InterPro" id="IPR012368">
    <property type="entry name" value="OxRdtase_Mopterin-bd_su_IorB"/>
</dbReference>
<reference evidence="2 3" key="1">
    <citation type="submission" date="2020-07" db="EMBL/GenBank/DDBJ databases">
        <title>Genomic Encyclopedia of Type Strains, Phase IV (KMG-V): Genome sequencing to study the core and pangenomes of soil and plant-associated prokaryotes.</title>
        <authorList>
            <person name="Whitman W."/>
        </authorList>
    </citation>
    <scope>NUCLEOTIDE SEQUENCE [LARGE SCALE GENOMIC DNA]</scope>
    <source>
        <strain evidence="2 3">SAS40</strain>
    </source>
</reference>
<sequence>MDIKNVSRRRFIVGAGAFSVGVAFGPLTSLNDAQAADAATAAAASGGFRPVAWVSISPDNIATIYSPASEMGQGTMTAIPMIFAEEMNLDWSRVRVEQAPTDAKRFGNPAFGGGLVTGSSRTIKGYYESLRLAGLQARLVMIDAAAQAWKVPASEIRAEKSTLVHTPTGRRVTYGEIAATAQAPAALPKVDKTMLKPMSEFTIIGTDPMRVEVASKADGTAVYGLDIRRPGMVWAAIRYAPVQGEKPVKVDDTAARAVKGVKQVVTLPQAVAVVADSFATARKARDLLDVTWTTTSQARSYDSDVVLKEYVKRAENLDDAGTVWHKSGDVAAAQSGVARTFKATYTSDHVAQFTMEPMNCTALVTGDMIELWVPSQVPSVVIGTVAAAAGFKPENIKVNITLLGGGYGRRAEADYTVEAAQLAKTMPGVPVQMIWTREDDFQRSKPRPLTAHHVVAGVDANGKLQSLRHRTVSESIYARTSPAIFKAAGGKDSPVMEGAEGVYGIPSTLIEHVRDERGVDVSYWRGVGAGYQKFVTETLVDEIAAETKQDPLKIRMDLTQGSPRAQAVLRTATDMAGWGTPRANGRALGMAFSDAWNTFIAMVVEVSMKDGKPVVHQMWAAVDCGHAIMPRNVRAQVEGAAIFGLSAALGETLSYKAGQVQQSNLTDYPILRADATPLVEIKVLPTDNPPGGIGEVGLPPVAPAVANAMARLTGKRVRSLPFPQVA</sequence>
<dbReference type="EMBL" id="JACBYR010000002">
    <property type="protein sequence ID" value="NYE84963.1"/>
    <property type="molecule type" value="Genomic_DNA"/>
</dbReference>
<accession>A0A7Y9IXR9</accession>
<comment type="caution">
    <text evidence="2">The sequence shown here is derived from an EMBL/GenBank/DDBJ whole genome shotgun (WGS) entry which is preliminary data.</text>
</comment>
<gene>
    <name evidence="2" type="ORF">FHW18_004270</name>
</gene>
<dbReference type="RefSeq" id="WP_179588992.1">
    <property type="nucleotide sequence ID" value="NZ_JACBYR010000002.1"/>
</dbReference>
<dbReference type="InterPro" id="IPR037165">
    <property type="entry name" value="AldOxase/xan_DH_Mopterin-bd_sf"/>
</dbReference>
<dbReference type="InterPro" id="IPR046867">
    <property type="entry name" value="AldOxase/xan_DH_MoCoBD2"/>
</dbReference>
<dbReference type="SMART" id="SM01008">
    <property type="entry name" value="Ald_Xan_dh_C"/>
    <property type="match status" value="1"/>
</dbReference>
<dbReference type="InterPro" id="IPR052516">
    <property type="entry name" value="N-heterocyclic_Hydroxylase"/>
</dbReference>
<dbReference type="Pfam" id="PF02738">
    <property type="entry name" value="MoCoBD_1"/>
    <property type="match status" value="1"/>
</dbReference>
<dbReference type="InterPro" id="IPR000674">
    <property type="entry name" value="Ald_Oxase/Xan_DH_a/b"/>
</dbReference>
<dbReference type="InterPro" id="IPR006311">
    <property type="entry name" value="TAT_signal"/>
</dbReference>
<feature type="domain" description="Aldehyde oxidase/xanthine dehydrogenase a/b hammerhead" evidence="1">
    <location>
        <begin position="218"/>
        <end position="296"/>
    </location>
</feature>
<dbReference type="InterPro" id="IPR008274">
    <property type="entry name" value="AldOxase/xan_DH_MoCoBD1"/>
</dbReference>
<proteinExistence type="predicted"/>
<dbReference type="Gene3D" id="3.30.365.10">
    <property type="entry name" value="Aldehyde oxidase/xanthine dehydrogenase, molybdopterin binding domain"/>
    <property type="match status" value="4"/>
</dbReference>
<dbReference type="EC" id="1.3.99.16" evidence="2"/>
<organism evidence="2 3">
    <name type="scientific">Pigmentiphaga litoralis</name>
    <dbReference type="NCBI Taxonomy" id="516702"/>
    <lineage>
        <taxon>Bacteria</taxon>
        <taxon>Pseudomonadati</taxon>
        <taxon>Pseudomonadota</taxon>
        <taxon>Betaproteobacteria</taxon>
        <taxon>Burkholderiales</taxon>
        <taxon>Alcaligenaceae</taxon>
        <taxon>Pigmentiphaga</taxon>
    </lineage>
</organism>
<dbReference type="Gene3D" id="3.90.1170.50">
    <property type="entry name" value="Aldehyde oxidase/xanthine dehydrogenase, a/b hammerhead"/>
    <property type="match status" value="1"/>
</dbReference>
<dbReference type="PIRSF" id="PIRSF036389">
    <property type="entry name" value="IOR_B"/>
    <property type="match status" value="1"/>
</dbReference>
<protein>
    <submittedName>
        <fullName evidence="2">Isoquinoline 1-oxidoreductase beta subunit</fullName>
        <ecNumber evidence="2">1.3.99.16</ecNumber>
    </submittedName>
</protein>
<dbReference type="SUPFAM" id="SSF56003">
    <property type="entry name" value="Molybdenum cofactor-binding domain"/>
    <property type="match status" value="2"/>
</dbReference>
<dbReference type="PROSITE" id="PS51318">
    <property type="entry name" value="TAT"/>
    <property type="match status" value="1"/>
</dbReference>
<evidence type="ECO:0000313" key="2">
    <source>
        <dbReference type="EMBL" id="NYE84963.1"/>
    </source>
</evidence>